<dbReference type="PATRIC" id="fig|479430.3.peg.189"/>
<dbReference type="GO" id="GO:0016491">
    <property type="term" value="F:oxidoreductase activity"/>
    <property type="evidence" value="ECO:0007669"/>
    <property type="project" value="UniProtKB-KW"/>
</dbReference>
<dbReference type="CDD" id="cd19088">
    <property type="entry name" value="AKR_AKR13B1"/>
    <property type="match status" value="1"/>
</dbReference>
<feature type="domain" description="NADP-dependent oxidoreductase" evidence="2">
    <location>
        <begin position="17"/>
        <end position="280"/>
    </location>
</feature>
<evidence type="ECO:0000313" key="4">
    <source>
        <dbReference type="Proteomes" id="UP000019485"/>
    </source>
</evidence>
<dbReference type="EMBL" id="AZAN01000001">
    <property type="protein sequence ID" value="ETA71154.1"/>
    <property type="molecule type" value="Genomic_DNA"/>
</dbReference>
<organism evidence="3 4">
    <name type="scientific">Actinospica robiniae DSM 44927</name>
    <dbReference type="NCBI Taxonomy" id="479430"/>
    <lineage>
        <taxon>Bacteria</taxon>
        <taxon>Bacillati</taxon>
        <taxon>Actinomycetota</taxon>
        <taxon>Actinomycetes</taxon>
        <taxon>Catenulisporales</taxon>
        <taxon>Actinospicaceae</taxon>
        <taxon>Actinospica</taxon>
    </lineage>
</organism>
<dbReference type="InterPro" id="IPR023210">
    <property type="entry name" value="NADP_OxRdtase_dom"/>
</dbReference>
<sequence length="284" mass="29794">MARSHRVVGAVGVGGLALGCAALSLEHHADPTRGRAVIEAALDAGIRMLDTAAAYTSAAGPNENERLIRDVLAARRSDAARPLVATKGGHLRQGDEFPIDARPESLRRDCEASLSELGIEQIDLYFLHWPDPEVPIEESVGALDDLRREGKIAHIGVSNIGLDELAAARRTATIEAVQNHYSLFDVSGQPVLDQCAEAGIAFLAYSPLRGLAQAEPVLSGSLGRVAGVHGVHAALVALAWLLARSPALIPVVGATRPETARDAAAASQLNLSADELAELNCLIA</sequence>
<name>W9DWE9_9ACTN</name>
<dbReference type="Pfam" id="PF00248">
    <property type="entry name" value="Aldo_ket_red"/>
    <property type="match status" value="1"/>
</dbReference>
<dbReference type="PANTHER" id="PTHR43625:SF40">
    <property type="entry name" value="ALDO-KETO REDUCTASE YAKC [NADP(+)]"/>
    <property type="match status" value="1"/>
</dbReference>
<evidence type="ECO:0000256" key="1">
    <source>
        <dbReference type="ARBA" id="ARBA00023002"/>
    </source>
</evidence>
<protein>
    <submittedName>
        <fullName evidence="3">Putative oxidoreductase, aryl-alcohol dehydrogenase like protein</fullName>
    </submittedName>
</protein>
<dbReference type="PRINTS" id="PR00069">
    <property type="entry name" value="ALDKETRDTASE"/>
</dbReference>
<dbReference type="HOGENOM" id="CLU_023205_2_1_11"/>
<dbReference type="Gene3D" id="3.20.20.100">
    <property type="entry name" value="NADP-dependent oxidoreductase domain"/>
    <property type="match status" value="1"/>
</dbReference>
<reference evidence="3 4" key="1">
    <citation type="submission" date="2013-08" db="EMBL/GenBank/DDBJ databases">
        <authorList>
            <consortium name="DOE Joint Genome Institute"/>
            <person name="Eisen J."/>
            <person name="Huntemann M."/>
            <person name="Han J."/>
            <person name="Chen A."/>
            <person name="Kyrpides N."/>
            <person name="Mavromatis K."/>
            <person name="Markowitz V."/>
            <person name="Palaniappan K."/>
            <person name="Ivanova N."/>
            <person name="Schaumberg A."/>
            <person name="Pati A."/>
            <person name="Liolios K."/>
            <person name="Nordberg H.P."/>
            <person name="Cantor M.N."/>
            <person name="Hua S.X."/>
            <person name="Woyke T."/>
        </authorList>
    </citation>
    <scope>NUCLEOTIDE SEQUENCE [LARGE SCALE GENOMIC DNA]</scope>
    <source>
        <strain evidence="3 4">DSM 44927</strain>
    </source>
</reference>
<keyword evidence="4" id="KW-1185">Reference proteome</keyword>
<evidence type="ECO:0000259" key="2">
    <source>
        <dbReference type="Pfam" id="PF00248"/>
    </source>
</evidence>
<keyword evidence="1" id="KW-0560">Oxidoreductase</keyword>
<dbReference type="SUPFAM" id="SSF51430">
    <property type="entry name" value="NAD(P)-linked oxidoreductase"/>
    <property type="match status" value="1"/>
</dbReference>
<dbReference type="InterPro" id="IPR036812">
    <property type="entry name" value="NAD(P)_OxRdtase_dom_sf"/>
</dbReference>
<dbReference type="InterPro" id="IPR050791">
    <property type="entry name" value="Aldo-Keto_reductase"/>
</dbReference>
<dbReference type="AlphaFoldDB" id="W9DWE9"/>
<dbReference type="PROSITE" id="PS51257">
    <property type="entry name" value="PROKAR_LIPOPROTEIN"/>
    <property type="match status" value="1"/>
</dbReference>
<comment type="caution">
    <text evidence="3">The sequence shown here is derived from an EMBL/GenBank/DDBJ whole genome shotgun (WGS) entry which is preliminary data.</text>
</comment>
<proteinExistence type="predicted"/>
<dbReference type="InterPro" id="IPR020471">
    <property type="entry name" value="AKR"/>
</dbReference>
<gene>
    <name evidence="3" type="ORF">ActroDRAFT_0181</name>
</gene>
<evidence type="ECO:0000313" key="3">
    <source>
        <dbReference type="EMBL" id="ETA71154.1"/>
    </source>
</evidence>
<accession>W9DWE9</accession>
<dbReference type="Proteomes" id="UP000019485">
    <property type="component" value="Unassembled WGS sequence"/>
</dbReference>
<dbReference type="GO" id="GO:0005737">
    <property type="term" value="C:cytoplasm"/>
    <property type="evidence" value="ECO:0007669"/>
    <property type="project" value="TreeGrafter"/>
</dbReference>
<dbReference type="PANTHER" id="PTHR43625">
    <property type="entry name" value="AFLATOXIN B1 ALDEHYDE REDUCTASE"/>
    <property type="match status" value="1"/>
</dbReference>